<name>A0A2U9BQ42_SCOMX</name>
<feature type="region of interest" description="Disordered" evidence="1">
    <location>
        <begin position="1"/>
        <end position="43"/>
    </location>
</feature>
<evidence type="ECO:0000313" key="3">
    <source>
        <dbReference type="Proteomes" id="UP000246464"/>
    </source>
</evidence>
<reference evidence="2 3" key="1">
    <citation type="submission" date="2017-12" db="EMBL/GenBank/DDBJ databases">
        <title>Integrating genomic resources of turbot (Scophthalmus maximus) in depth evaluation of genetic and physical mapping variation across individuals.</title>
        <authorList>
            <person name="Martinez P."/>
        </authorList>
    </citation>
    <scope>NUCLEOTIDE SEQUENCE [LARGE SCALE GENOMIC DNA]</scope>
</reference>
<keyword evidence="3" id="KW-1185">Reference proteome</keyword>
<protein>
    <submittedName>
        <fullName evidence="2">Uncharacterized protein</fullName>
    </submittedName>
</protein>
<gene>
    <name evidence="2" type="ORF">SMAX5B_019767</name>
</gene>
<dbReference type="EMBL" id="CP026250">
    <property type="protein sequence ID" value="AWP06308.1"/>
    <property type="molecule type" value="Genomic_DNA"/>
</dbReference>
<sequence length="94" mass="10250">MNIVKPAEETGGRKDSSKLNITEVTVGGREAPSDQLSVQRGRPNKARTFSTTLSLSFIIYRGSVPCQRRSPLEQGRSLSGGQWTVEPEMAVDSL</sequence>
<evidence type="ECO:0000256" key="1">
    <source>
        <dbReference type="SAM" id="MobiDB-lite"/>
    </source>
</evidence>
<proteinExistence type="predicted"/>
<evidence type="ECO:0000313" key="2">
    <source>
        <dbReference type="EMBL" id="AWP06308.1"/>
    </source>
</evidence>
<feature type="region of interest" description="Disordered" evidence="1">
    <location>
        <begin position="69"/>
        <end position="94"/>
    </location>
</feature>
<feature type="compositionally biased region" description="Basic and acidic residues" evidence="1">
    <location>
        <begin position="1"/>
        <end position="17"/>
    </location>
</feature>
<accession>A0A2U9BQ42</accession>
<dbReference type="Proteomes" id="UP000246464">
    <property type="component" value="Chromosome 8"/>
</dbReference>
<dbReference type="AlphaFoldDB" id="A0A2U9BQ42"/>
<organism evidence="2 3">
    <name type="scientific">Scophthalmus maximus</name>
    <name type="common">Turbot</name>
    <name type="synonym">Psetta maxima</name>
    <dbReference type="NCBI Taxonomy" id="52904"/>
    <lineage>
        <taxon>Eukaryota</taxon>
        <taxon>Metazoa</taxon>
        <taxon>Chordata</taxon>
        <taxon>Craniata</taxon>
        <taxon>Vertebrata</taxon>
        <taxon>Euteleostomi</taxon>
        <taxon>Actinopterygii</taxon>
        <taxon>Neopterygii</taxon>
        <taxon>Teleostei</taxon>
        <taxon>Neoteleostei</taxon>
        <taxon>Acanthomorphata</taxon>
        <taxon>Carangaria</taxon>
        <taxon>Pleuronectiformes</taxon>
        <taxon>Pleuronectoidei</taxon>
        <taxon>Scophthalmidae</taxon>
        <taxon>Scophthalmus</taxon>
    </lineage>
</organism>